<comment type="caution">
    <text evidence="2">The sequence shown here is derived from an EMBL/GenBank/DDBJ whole genome shotgun (WGS) entry which is preliminary data.</text>
</comment>
<reference evidence="2" key="1">
    <citation type="submission" date="2023-06" db="EMBL/GenBank/DDBJ databases">
        <authorList>
            <person name="Zeman M."/>
            <person name="Kubasova T."/>
            <person name="Jahodarova E."/>
            <person name="Nykrynova M."/>
            <person name="Rychlik I."/>
        </authorList>
    </citation>
    <scope>NUCLEOTIDE SEQUENCE</scope>
    <source>
        <strain evidence="2">15_COKtk</strain>
    </source>
</reference>
<dbReference type="InterPro" id="IPR001509">
    <property type="entry name" value="Epimerase_deHydtase"/>
</dbReference>
<dbReference type="PANTHER" id="PTHR43245">
    <property type="entry name" value="BIFUNCTIONAL POLYMYXIN RESISTANCE PROTEIN ARNA"/>
    <property type="match status" value="1"/>
</dbReference>
<dbReference type="Gene3D" id="3.40.50.720">
    <property type="entry name" value="NAD(P)-binding Rossmann-like Domain"/>
    <property type="match status" value="1"/>
</dbReference>
<dbReference type="SUPFAM" id="SSF51735">
    <property type="entry name" value="NAD(P)-binding Rossmann-fold domains"/>
    <property type="match status" value="1"/>
</dbReference>
<accession>A0AAW7JQH4</accession>
<dbReference type="Proteomes" id="UP001168505">
    <property type="component" value="Unassembled WGS sequence"/>
</dbReference>
<gene>
    <name evidence="2" type="ORF">QVN40_08885</name>
</gene>
<protein>
    <submittedName>
        <fullName evidence="2">NAD-dependent epimerase/dehydratase family protein</fullName>
    </submittedName>
</protein>
<dbReference type="RefSeq" id="WP_289827430.1">
    <property type="nucleotide sequence ID" value="NZ_JAUEIR010000007.1"/>
</dbReference>
<evidence type="ECO:0000313" key="2">
    <source>
        <dbReference type="EMBL" id="MDN0069809.1"/>
    </source>
</evidence>
<dbReference type="InterPro" id="IPR050177">
    <property type="entry name" value="Lipid_A_modif_metabolic_enz"/>
</dbReference>
<organism evidence="2 3">
    <name type="scientific">Collinsella ihumii</name>
    <dbReference type="NCBI Taxonomy" id="1720204"/>
    <lineage>
        <taxon>Bacteria</taxon>
        <taxon>Bacillati</taxon>
        <taxon>Actinomycetota</taxon>
        <taxon>Coriobacteriia</taxon>
        <taxon>Coriobacteriales</taxon>
        <taxon>Coriobacteriaceae</taxon>
        <taxon>Collinsella</taxon>
    </lineage>
</organism>
<evidence type="ECO:0000259" key="1">
    <source>
        <dbReference type="Pfam" id="PF01370"/>
    </source>
</evidence>
<dbReference type="AlphaFoldDB" id="A0AAW7JQH4"/>
<sequence length="376" mass="42072">MKVLFIGGTGRLSKDTAALAVERGMDVALLTRGSASRSLFVTKGCEAIRGDIRKPDECRTALAGREFDVVVDYLTFNVSQLEATLGVIEGKCAQYVFVSSATVYEMGPEGNLSISEEHTPAANGLWDYSWNKHLCEELLATRRAEGAGPQYTIVRPYVTYGNTRIPYPLVPQDNAREWSFAERIRLGLPIPTFDAGSTPTTLTHTRDFAKGMVGLFGNEDAYGEAYHITSDEPVTWGMVVDCLEEALGAEAVRVDVARDRIYRELPEYRAIVEGDKGRPTRFDDSKIKGAVPDFSCDVTLEDGIADMVAFHESHPELKRIDWEWMGKMDRLLLSREEIKTARAQYEFRRAKDKLRYELGLHAALGKLARASKRLFR</sequence>
<proteinExistence type="predicted"/>
<feature type="domain" description="NAD-dependent epimerase/dehydratase" evidence="1">
    <location>
        <begin position="4"/>
        <end position="226"/>
    </location>
</feature>
<dbReference type="InterPro" id="IPR036291">
    <property type="entry name" value="NAD(P)-bd_dom_sf"/>
</dbReference>
<dbReference type="Pfam" id="PF01370">
    <property type="entry name" value="Epimerase"/>
    <property type="match status" value="1"/>
</dbReference>
<reference evidence="2" key="2">
    <citation type="submission" date="2023-08" db="EMBL/GenBank/DDBJ databases">
        <title>Identification and characterization of horizontal gene transfer across gut microbiota members of farm animals based on homology search.</title>
        <authorList>
            <person name="Schwarzerova J."/>
            <person name="Nykrynova M."/>
            <person name="Jureckova K."/>
            <person name="Cejkova D."/>
            <person name="Rychlik I."/>
        </authorList>
    </citation>
    <scope>NUCLEOTIDE SEQUENCE</scope>
    <source>
        <strain evidence="2">15_COKtk</strain>
    </source>
</reference>
<name>A0AAW7JQH4_9ACTN</name>
<evidence type="ECO:0000313" key="3">
    <source>
        <dbReference type="Proteomes" id="UP001168505"/>
    </source>
</evidence>
<dbReference type="EMBL" id="JAUEIR010000007">
    <property type="protein sequence ID" value="MDN0069809.1"/>
    <property type="molecule type" value="Genomic_DNA"/>
</dbReference>